<protein>
    <submittedName>
        <fullName evidence="9">Amino acid permease</fullName>
    </submittedName>
</protein>
<feature type="transmembrane region" description="Helical" evidence="7">
    <location>
        <begin position="394"/>
        <end position="413"/>
    </location>
</feature>
<comment type="caution">
    <text evidence="9">The sequence shown here is derived from an EMBL/GenBank/DDBJ whole genome shotgun (WGS) entry which is preliminary data.</text>
</comment>
<dbReference type="EMBL" id="QSLN01000019">
    <property type="protein sequence ID" value="RDV81304.1"/>
    <property type="molecule type" value="Genomic_DNA"/>
</dbReference>
<feature type="transmembrane region" description="Helical" evidence="7">
    <location>
        <begin position="419"/>
        <end position="439"/>
    </location>
</feature>
<sequence length="440" mass="47472">MRKVRRRGAAEKKLSLADLVALAWGGMIGTGIFLASGIPIHLAGPAAVLVYLYGGLLVTLVASMLAEMTAYHPHDGGYSFYVQEYLGPFWGFLVGWNYWVSGVFTLLTEVIAAALLTRWWLPSVPLWLLVLAYSLLVVGINLLGLKSLSLFEDWMAFVKAAALALFALWGFITLLRGFSGEVVLEWRTVFPQGWRGVLASFPVALFSYAALSVVSLAAPQAENPVRDVPRAVLLAGMGCTLLYSACLLVMVCLLPYQETPLNSSPLAAVLVKAGFSWAGNALNALILVAVLSVMLTSLYGVSNMLASLAERGEAPAFLAAVDSRGIPYRAVWLTVAFLALGIFLSYLLPRQVFGLVVSSASFLSFLNWVPTVIAYLAFRRQVPLARLPFRVPGFPYPAVLALLSLLAVIVAVPLVPSQLPAFCLGLGIALLLSLGYFLFH</sequence>
<dbReference type="GO" id="GO:0016020">
    <property type="term" value="C:membrane"/>
    <property type="evidence" value="ECO:0007669"/>
    <property type="project" value="UniProtKB-SubCell"/>
</dbReference>
<dbReference type="PANTHER" id="PTHR43495">
    <property type="entry name" value="GABA PERMEASE"/>
    <property type="match status" value="1"/>
</dbReference>
<dbReference type="AlphaFoldDB" id="A0A3D8P1E8"/>
<evidence type="ECO:0000256" key="2">
    <source>
        <dbReference type="ARBA" id="ARBA00022448"/>
    </source>
</evidence>
<evidence type="ECO:0000256" key="5">
    <source>
        <dbReference type="ARBA" id="ARBA00022989"/>
    </source>
</evidence>
<evidence type="ECO:0000313" key="9">
    <source>
        <dbReference type="EMBL" id="RDV81304.1"/>
    </source>
</evidence>
<evidence type="ECO:0000256" key="6">
    <source>
        <dbReference type="ARBA" id="ARBA00023136"/>
    </source>
</evidence>
<feature type="transmembrane region" description="Helical" evidence="7">
    <location>
        <begin position="21"/>
        <end position="42"/>
    </location>
</feature>
<feature type="transmembrane region" description="Helical" evidence="7">
    <location>
        <begin position="330"/>
        <end position="348"/>
    </location>
</feature>
<evidence type="ECO:0000256" key="7">
    <source>
        <dbReference type="SAM" id="Phobius"/>
    </source>
</evidence>
<dbReference type="InterPro" id="IPR004841">
    <property type="entry name" value="AA-permease/SLC12A_dom"/>
</dbReference>
<dbReference type="GO" id="GO:0055085">
    <property type="term" value="P:transmembrane transport"/>
    <property type="evidence" value="ECO:0007669"/>
    <property type="project" value="InterPro"/>
</dbReference>
<keyword evidence="2" id="KW-0813">Transport</keyword>
<organism evidence="9 10">
    <name type="scientific">Ammonifex thiophilus</name>
    <dbReference type="NCBI Taxonomy" id="444093"/>
    <lineage>
        <taxon>Bacteria</taxon>
        <taxon>Bacillati</taxon>
        <taxon>Bacillota</taxon>
        <taxon>Clostridia</taxon>
        <taxon>Thermoanaerobacterales</taxon>
        <taxon>Thermoanaerobacteraceae</taxon>
        <taxon>Ammonifex</taxon>
    </lineage>
</organism>
<feature type="transmembrane region" description="Helical" evidence="7">
    <location>
        <begin position="231"/>
        <end position="257"/>
    </location>
</feature>
<name>A0A3D8P1E8_9THEO</name>
<feature type="transmembrane region" description="Helical" evidence="7">
    <location>
        <begin position="157"/>
        <end position="178"/>
    </location>
</feature>
<evidence type="ECO:0000313" key="10">
    <source>
        <dbReference type="Proteomes" id="UP000256329"/>
    </source>
</evidence>
<evidence type="ECO:0000256" key="4">
    <source>
        <dbReference type="ARBA" id="ARBA00022970"/>
    </source>
</evidence>
<proteinExistence type="predicted"/>
<dbReference type="PIRSF" id="PIRSF006060">
    <property type="entry name" value="AA_transporter"/>
    <property type="match status" value="1"/>
</dbReference>
<dbReference type="Pfam" id="PF00324">
    <property type="entry name" value="AA_permease"/>
    <property type="match status" value="1"/>
</dbReference>
<keyword evidence="10" id="KW-1185">Reference proteome</keyword>
<evidence type="ECO:0000256" key="3">
    <source>
        <dbReference type="ARBA" id="ARBA00022692"/>
    </source>
</evidence>
<dbReference type="RefSeq" id="WP_115793231.1">
    <property type="nucleotide sequence ID" value="NZ_QSLN01000019.1"/>
</dbReference>
<feature type="domain" description="Amino acid permease/ SLC12A" evidence="8">
    <location>
        <begin position="19"/>
        <end position="417"/>
    </location>
</feature>
<dbReference type="Gene3D" id="1.20.1740.10">
    <property type="entry name" value="Amino acid/polyamine transporter I"/>
    <property type="match status" value="1"/>
</dbReference>
<comment type="subcellular location">
    <subcellularLocation>
        <location evidence="1">Membrane</location>
        <topology evidence="1">Multi-pass membrane protein</topology>
    </subcellularLocation>
</comment>
<dbReference type="GO" id="GO:0006865">
    <property type="term" value="P:amino acid transport"/>
    <property type="evidence" value="ECO:0007669"/>
    <property type="project" value="UniProtKB-KW"/>
</dbReference>
<feature type="transmembrane region" description="Helical" evidence="7">
    <location>
        <begin position="354"/>
        <end position="378"/>
    </location>
</feature>
<evidence type="ECO:0000256" key="1">
    <source>
        <dbReference type="ARBA" id="ARBA00004141"/>
    </source>
</evidence>
<accession>A0A3D8P1E8</accession>
<feature type="transmembrane region" description="Helical" evidence="7">
    <location>
        <begin position="48"/>
        <end position="66"/>
    </location>
</feature>
<feature type="transmembrane region" description="Helical" evidence="7">
    <location>
        <begin position="126"/>
        <end position="145"/>
    </location>
</feature>
<keyword evidence="4" id="KW-0029">Amino-acid transport</keyword>
<gene>
    <name evidence="9" type="ORF">DXX99_09395</name>
</gene>
<keyword evidence="3 7" id="KW-0812">Transmembrane</keyword>
<dbReference type="OrthoDB" id="9780162at2"/>
<dbReference type="Proteomes" id="UP000256329">
    <property type="component" value="Unassembled WGS sequence"/>
</dbReference>
<feature type="transmembrane region" description="Helical" evidence="7">
    <location>
        <begin position="277"/>
        <end position="301"/>
    </location>
</feature>
<evidence type="ECO:0000259" key="8">
    <source>
        <dbReference type="Pfam" id="PF00324"/>
    </source>
</evidence>
<feature type="transmembrane region" description="Helical" evidence="7">
    <location>
        <begin position="198"/>
        <end position="219"/>
    </location>
</feature>
<reference evidence="9 10" key="1">
    <citation type="submission" date="2018-08" db="EMBL/GenBank/DDBJ databases">
        <title>Form III RuBisCO-mediated autotrophy in Thermodesulfobium bacteria.</title>
        <authorList>
            <person name="Toshchakov S.V."/>
            <person name="Kublanov I.V."/>
            <person name="Frolov E."/>
            <person name="Bonch-Osmolovskaya E.A."/>
            <person name="Tourova T.P."/>
            <person name="Chernych N.A."/>
            <person name="Lebedinsky A.V."/>
        </authorList>
    </citation>
    <scope>NUCLEOTIDE SEQUENCE [LARGE SCALE GENOMIC DNA]</scope>
    <source>
        <strain evidence="9 10">SR</strain>
    </source>
</reference>
<keyword evidence="6 7" id="KW-0472">Membrane</keyword>
<keyword evidence="5 7" id="KW-1133">Transmembrane helix</keyword>
<dbReference type="PANTHER" id="PTHR43495:SF5">
    <property type="entry name" value="GAMMA-AMINOBUTYRIC ACID PERMEASE"/>
    <property type="match status" value="1"/>
</dbReference>